<feature type="domain" description="SIS" evidence="5">
    <location>
        <begin position="120"/>
        <end position="260"/>
    </location>
</feature>
<keyword evidence="7" id="KW-1185">Reference proteome</keyword>
<dbReference type="PANTHER" id="PTHR30514:SF1">
    <property type="entry name" value="HTH-TYPE TRANSCRIPTIONAL REGULATOR HEXR-RELATED"/>
    <property type="match status" value="1"/>
</dbReference>
<accession>A0ABX5NU83</accession>
<dbReference type="Proteomes" id="UP000247536">
    <property type="component" value="Unassembled WGS sequence"/>
</dbReference>
<dbReference type="Pfam" id="PF01380">
    <property type="entry name" value="SIS"/>
    <property type="match status" value="1"/>
</dbReference>
<dbReference type="InterPro" id="IPR047640">
    <property type="entry name" value="RpiR-like"/>
</dbReference>
<dbReference type="Gene3D" id="3.40.50.10490">
    <property type="entry name" value="Glucose-6-phosphate isomerase like protein, domain 1"/>
    <property type="match status" value="1"/>
</dbReference>
<dbReference type="Pfam" id="PF01418">
    <property type="entry name" value="HTH_6"/>
    <property type="match status" value="1"/>
</dbReference>
<dbReference type="InterPro" id="IPR009057">
    <property type="entry name" value="Homeodomain-like_sf"/>
</dbReference>
<dbReference type="PANTHER" id="PTHR30514">
    <property type="entry name" value="GLUCOKINASE"/>
    <property type="match status" value="1"/>
</dbReference>
<evidence type="ECO:0000256" key="3">
    <source>
        <dbReference type="ARBA" id="ARBA00023163"/>
    </source>
</evidence>
<protein>
    <submittedName>
        <fullName evidence="6">RpiR family transcriptional regulator</fullName>
    </submittedName>
</protein>
<dbReference type="EMBL" id="QJRY01000005">
    <property type="protein sequence ID" value="PYB72522.1"/>
    <property type="molecule type" value="Genomic_DNA"/>
</dbReference>
<dbReference type="Gene3D" id="1.10.10.10">
    <property type="entry name" value="Winged helix-like DNA-binding domain superfamily/Winged helix DNA-binding domain"/>
    <property type="match status" value="1"/>
</dbReference>
<dbReference type="InterPro" id="IPR036388">
    <property type="entry name" value="WH-like_DNA-bd_sf"/>
</dbReference>
<dbReference type="PROSITE" id="PS51071">
    <property type="entry name" value="HTH_RPIR"/>
    <property type="match status" value="1"/>
</dbReference>
<sequence length="288" mass="31493">MDIFARIQDEAGQFSASEQRIADILVNSFDFAVNASIIELAERAEVSPPTVTRFCRRLGCNSFADFKVNLARTAYVGVRYLNPETKSTDPADVATDVITKAQNALFMLHRSLDADILDKVADRLSRAEMVYAFGSGGNSSMIASEIQNRLFRLGSRVTASNDHAMQLMLTAAARSNDVLIGSSFSGRNAELVKCFALARENGITTIALTQSDSIVAQAAELVIGIDLPEGDNIFRPTSTRFAYLAVVDAIASLVAYRNRKQSLVTLRHIKQQLVEHRDGGDDRQLLGD</sequence>
<comment type="caution">
    <text evidence="6">The sequence shown here is derived from an EMBL/GenBank/DDBJ whole genome shotgun (WGS) entry which is preliminary data.</text>
</comment>
<evidence type="ECO:0000256" key="1">
    <source>
        <dbReference type="ARBA" id="ARBA00023015"/>
    </source>
</evidence>
<dbReference type="RefSeq" id="WP_110792523.1">
    <property type="nucleotide sequence ID" value="NZ_QJRY01000005.1"/>
</dbReference>
<dbReference type="InterPro" id="IPR000281">
    <property type="entry name" value="HTH_RpiR"/>
</dbReference>
<keyword evidence="3" id="KW-0804">Transcription</keyword>
<organism evidence="6 7">
    <name type="scientific">Rhizobium wuzhouense</name>
    <dbReference type="NCBI Taxonomy" id="1986026"/>
    <lineage>
        <taxon>Bacteria</taxon>
        <taxon>Pseudomonadati</taxon>
        <taxon>Pseudomonadota</taxon>
        <taxon>Alphaproteobacteria</taxon>
        <taxon>Hyphomicrobiales</taxon>
        <taxon>Rhizobiaceae</taxon>
        <taxon>Rhizobium/Agrobacterium group</taxon>
        <taxon>Rhizobium</taxon>
    </lineage>
</organism>
<evidence type="ECO:0000259" key="4">
    <source>
        <dbReference type="PROSITE" id="PS51071"/>
    </source>
</evidence>
<evidence type="ECO:0000313" key="6">
    <source>
        <dbReference type="EMBL" id="PYB72522.1"/>
    </source>
</evidence>
<dbReference type="SUPFAM" id="SSF53697">
    <property type="entry name" value="SIS domain"/>
    <property type="match status" value="1"/>
</dbReference>
<name>A0ABX5NU83_9HYPH</name>
<dbReference type="PROSITE" id="PS51464">
    <property type="entry name" value="SIS"/>
    <property type="match status" value="1"/>
</dbReference>
<keyword evidence="2" id="KW-0238">DNA-binding</keyword>
<dbReference type="InterPro" id="IPR001347">
    <property type="entry name" value="SIS_dom"/>
</dbReference>
<evidence type="ECO:0000313" key="7">
    <source>
        <dbReference type="Proteomes" id="UP000247536"/>
    </source>
</evidence>
<evidence type="ECO:0000259" key="5">
    <source>
        <dbReference type="PROSITE" id="PS51464"/>
    </source>
</evidence>
<proteinExistence type="predicted"/>
<gene>
    <name evidence="6" type="ORF">DMY87_15465</name>
</gene>
<reference evidence="6 7" key="1">
    <citation type="submission" date="2018-06" db="EMBL/GenBank/DDBJ databases">
        <title>Rhizobium wuzhouense sp. nov., isolated from roots of Oryza officinalis.</title>
        <authorList>
            <person name="Yuan T."/>
        </authorList>
    </citation>
    <scope>NUCLEOTIDE SEQUENCE [LARGE SCALE GENOMIC DNA]</scope>
    <source>
        <strain evidence="6 7">W44</strain>
    </source>
</reference>
<dbReference type="CDD" id="cd05013">
    <property type="entry name" value="SIS_RpiR"/>
    <property type="match status" value="1"/>
</dbReference>
<dbReference type="InterPro" id="IPR046348">
    <property type="entry name" value="SIS_dom_sf"/>
</dbReference>
<dbReference type="SUPFAM" id="SSF46689">
    <property type="entry name" value="Homeodomain-like"/>
    <property type="match status" value="1"/>
</dbReference>
<keyword evidence="1" id="KW-0805">Transcription regulation</keyword>
<feature type="domain" description="HTH rpiR-type" evidence="4">
    <location>
        <begin position="1"/>
        <end position="77"/>
    </location>
</feature>
<dbReference type="InterPro" id="IPR035472">
    <property type="entry name" value="RpiR-like_SIS"/>
</dbReference>
<evidence type="ECO:0000256" key="2">
    <source>
        <dbReference type="ARBA" id="ARBA00023125"/>
    </source>
</evidence>